<comment type="caution">
    <text evidence="1">The sequence shown here is derived from an EMBL/GenBank/DDBJ whole genome shotgun (WGS) entry which is preliminary data.</text>
</comment>
<keyword evidence="2" id="KW-1185">Reference proteome</keyword>
<evidence type="ECO:0000313" key="2">
    <source>
        <dbReference type="Proteomes" id="UP000256710"/>
    </source>
</evidence>
<gene>
    <name evidence="1" type="ORF">CBM2605_A260034</name>
</gene>
<name>A0ABY1V0H0_9BURK</name>
<dbReference type="EMBL" id="OFTC01000019">
    <property type="protein sequence ID" value="SOZ36195.1"/>
    <property type="molecule type" value="Genomic_DNA"/>
</dbReference>
<protein>
    <submittedName>
        <fullName evidence="1">Uncharacterized protein</fullName>
    </submittedName>
</protein>
<accession>A0ABY1V0H0</accession>
<dbReference type="Proteomes" id="UP000256710">
    <property type="component" value="Unassembled WGS sequence"/>
</dbReference>
<proteinExistence type="predicted"/>
<organism evidence="1 2">
    <name type="scientific">Cupriavidus neocaledonicus</name>
    <dbReference type="NCBI Taxonomy" id="1040979"/>
    <lineage>
        <taxon>Bacteria</taxon>
        <taxon>Pseudomonadati</taxon>
        <taxon>Pseudomonadota</taxon>
        <taxon>Betaproteobacteria</taxon>
        <taxon>Burkholderiales</taxon>
        <taxon>Burkholderiaceae</taxon>
        <taxon>Cupriavidus</taxon>
    </lineage>
</organism>
<reference evidence="1 2" key="1">
    <citation type="submission" date="2018-01" db="EMBL/GenBank/DDBJ databases">
        <authorList>
            <person name="Clerissi C."/>
        </authorList>
    </citation>
    <scope>NUCLEOTIDE SEQUENCE [LARGE SCALE GENOMIC DNA]</scope>
    <source>
        <strain evidence="1">Cupriavidus taiwanensis STM 6082</strain>
    </source>
</reference>
<sequence>MFALQFSNLDIKIRVKIPLGYTHLRFFHPSTSRFTRLLEPLQLLLNSFDRPLCGRGIFVTTWQSVFAQFDNLDVMEAGKRPGIIKRVNVTVICTPQATRCPFAVGFWRFRRNVSYRLRCPRAIAWRNGFGSQMWVGFQPEPSRLNRCSLVTCTFVLVLQNLLGMLRCLRCEDWVTCKPK</sequence>
<evidence type="ECO:0000313" key="1">
    <source>
        <dbReference type="EMBL" id="SOZ36195.1"/>
    </source>
</evidence>